<dbReference type="AlphaFoldDB" id="A0A6P0EVQ5"/>
<dbReference type="EMBL" id="JAAGWH010000030">
    <property type="protein sequence ID" value="NEK94686.1"/>
    <property type="molecule type" value="Genomic_DNA"/>
</dbReference>
<organism evidence="2 4">
    <name type="scientific">Modestobacter muralis</name>
    <dbReference type="NCBI Taxonomy" id="1608614"/>
    <lineage>
        <taxon>Bacteria</taxon>
        <taxon>Bacillati</taxon>
        <taxon>Actinomycetota</taxon>
        <taxon>Actinomycetes</taxon>
        <taxon>Geodermatophilales</taxon>
        <taxon>Geodermatophilaceae</taxon>
        <taxon>Modestobacter</taxon>
    </lineage>
</organism>
<keyword evidence="4" id="KW-1185">Reference proteome</keyword>
<evidence type="ECO:0000313" key="4">
    <source>
        <dbReference type="Proteomes" id="UP000468828"/>
    </source>
</evidence>
<feature type="transmembrane region" description="Helical" evidence="1">
    <location>
        <begin position="78"/>
        <end position="104"/>
    </location>
</feature>
<dbReference type="Proteomes" id="UP000468828">
    <property type="component" value="Unassembled WGS sequence"/>
</dbReference>
<proteinExistence type="predicted"/>
<evidence type="ECO:0000313" key="5">
    <source>
        <dbReference type="Proteomes" id="UP000471152"/>
    </source>
</evidence>
<evidence type="ECO:0000313" key="3">
    <source>
        <dbReference type="EMBL" id="NEN51574.1"/>
    </source>
</evidence>
<reference evidence="2 4" key="1">
    <citation type="submission" date="2020-01" db="EMBL/GenBank/DDBJ databases">
        <title>the WGS Modestobacter muralis CPCC 204518.</title>
        <authorList>
            <person name="Jiang Z."/>
        </authorList>
    </citation>
    <scope>NUCLEOTIDE SEQUENCE [LARGE SCALE GENOMIC DNA]</scope>
    <source>
        <strain evidence="2 4">DSM 100205</strain>
    </source>
</reference>
<evidence type="ECO:0000313" key="2">
    <source>
        <dbReference type="EMBL" id="NEK94686.1"/>
    </source>
</evidence>
<feature type="transmembrane region" description="Helical" evidence="1">
    <location>
        <begin position="124"/>
        <end position="142"/>
    </location>
</feature>
<dbReference type="Proteomes" id="UP000471152">
    <property type="component" value="Unassembled WGS sequence"/>
</dbReference>
<name>A0A6P0EVQ5_9ACTN</name>
<dbReference type="RefSeq" id="WP_163611255.1">
    <property type="nucleotide sequence ID" value="NZ_JAAGWB010000032.1"/>
</dbReference>
<sequence length="161" mass="16752">MKPVSRRDLVALALGLAVASWLVVRAAYGEIPALRWWLPVPVGLLALAEAGAARTLGARLRAQRDRRPIPGSGPVEPLLVARLVVLAQASAYVGAVLAGCWAGVLLHTVPALDRLTAARGDTGTGVLGVLLAVALTVAALWLEHVAEIPLDDDDRPTGARA</sequence>
<reference evidence="3 5" key="2">
    <citation type="submission" date="2020-02" db="EMBL/GenBank/DDBJ databases">
        <title>The WGS of Modestobacter muralis DSM 100205.</title>
        <authorList>
            <person name="Jiang Z."/>
        </authorList>
    </citation>
    <scope>NUCLEOTIDE SEQUENCE [LARGE SCALE GENOMIC DNA]</scope>
    <source>
        <strain evidence="3 5">DSM 100205</strain>
    </source>
</reference>
<keyword evidence="1" id="KW-0812">Transmembrane</keyword>
<dbReference type="EMBL" id="JAAGWB010000032">
    <property type="protein sequence ID" value="NEN51574.1"/>
    <property type="molecule type" value="Genomic_DNA"/>
</dbReference>
<accession>A0A6P0EVQ5</accession>
<keyword evidence="1" id="KW-0472">Membrane</keyword>
<evidence type="ECO:0000256" key="1">
    <source>
        <dbReference type="SAM" id="Phobius"/>
    </source>
</evidence>
<dbReference type="InterPro" id="IPR021517">
    <property type="entry name" value="DUF3180"/>
</dbReference>
<comment type="caution">
    <text evidence="2">The sequence shown here is derived from an EMBL/GenBank/DDBJ whole genome shotgun (WGS) entry which is preliminary data.</text>
</comment>
<dbReference type="Pfam" id="PF11377">
    <property type="entry name" value="DUF3180"/>
    <property type="match status" value="1"/>
</dbReference>
<keyword evidence="1" id="KW-1133">Transmembrane helix</keyword>
<protein>
    <submittedName>
        <fullName evidence="2">DUF3180 domain-containing protein</fullName>
    </submittedName>
</protein>
<gene>
    <name evidence="3" type="ORF">G3R41_11620</name>
    <name evidence="2" type="ORF">GCU67_10965</name>
</gene>
<feature type="transmembrane region" description="Helical" evidence="1">
    <location>
        <begin position="36"/>
        <end position="57"/>
    </location>
</feature>